<dbReference type="KEGG" id="tva:4748420"/>
<evidence type="ECO:0000256" key="3">
    <source>
        <dbReference type="ARBA" id="ARBA00022670"/>
    </source>
</evidence>
<dbReference type="FunFam" id="3.90.70.10:FF:000473">
    <property type="entry name" value="Clan CA, family C19, ubiquitin hydrolase-like cysteine peptidase"/>
    <property type="match status" value="1"/>
</dbReference>
<evidence type="ECO:0000256" key="5">
    <source>
        <dbReference type="ARBA" id="ARBA00022801"/>
    </source>
</evidence>
<keyword evidence="9" id="KW-1185">Reference proteome</keyword>
<dbReference type="VEuPathDB" id="TrichDB:TVAGG3_0674450"/>
<gene>
    <name evidence="8" type="ORF">TVAG_134550</name>
</gene>
<dbReference type="VEuPathDB" id="TrichDB:TVAG_134550"/>
<keyword evidence="6" id="KW-0788">Thiol protease</keyword>
<protein>
    <recommendedName>
        <fullName evidence="2">ubiquitinyl hydrolase 1</fullName>
        <ecNumber evidence="2">3.4.19.12</ecNumber>
    </recommendedName>
</protein>
<dbReference type="PANTHER" id="PTHR24006:SF687">
    <property type="entry name" value="UBIQUITIN CARBOXYL-TERMINAL HYDROLASE 10"/>
    <property type="match status" value="1"/>
</dbReference>
<evidence type="ECO:0000313" key="9">
    <source>
        <dbReference type="Proteomes" id="UP000001542"/>
    </source>
</evidence>
<dbReference type="Gene3D" id="3.90.70.10">
    <property type="entry name" value="Cysteine proteinases"/>
    <property type="match status" value="1"/>
</dbReference>
<dbReference type="InterPro" id="IPR001394">
    <property type="entry name" value="Peptidase_C19_UCH"/>
</dbReference>
<dbReference type="GO" id="GO:0004843">
    <property type="term" value="F:cysteine-type deubiquitinase activity"/>
    <property type="evidence" value="ECO:0000318"/>
    <property type="project" value="GO_Central"/>
</dbReference>
<dbReference type="STRING" id="5722.A2FWJ3"/>
<dbReference type="SUPFAM" id="SSF54001">
    <property type="entry name" value="Cysteine proteinases"/>
    <property type="match status" value="1"/>
</dbReference>
<dbReference type="InParanoid" id="A2FWJ3"/>
<dbReference type="InterPro" id="IPR038765">
    <property type="entry name" value="Papain-like_cys_pep_sf"/>
</dbReference>
<name>A2FWJ3_TRIV3</name>
<dbReference type="InterPro" id="IPR028889">
    <property type="entry name" value="USP"/>
</dbReference>
<reference evidence="8" key="1">
    <citation type="submission" date="2006-10" db="EMBL/GenBank/DDBJ databases">
        <authorList>
            <person name="Amadeo P."/>
            <person name="Zhao Q."/>
            <person name="Wortman J."/>
            <person name="Fraser-Liggett C."/>
            <person name="Carlton J."/>
        </authorList>
    </citation>
    <scope>NUCLEOTIDE SEQUENCE</scope>
    <source>
        <strain evidence="8">G3</strain>
    </source>
</reference>
<dbReference type="PANTHER" id="PTHR24006">
    <property type="entry name" value="UBIQUITIN CARBOXYL-TERMINAL HYDROLASE"/>
    <property type="match status" value="1"/>
</dbReference>
<accession>A2FWJ3</accession>
<dbReference type="InterPro" id="IPR050164">
    <property type="entry name" value="Peptidase_C19"/>
</dbReference>
<dbReference type="GO" id="GO:0005829">
    <property type="term" value="C:cytosol"/>
    <property type="evidence" value="ECO:0000318"/>
    <property type="project" value="GO_Central"/>
</dbReference>
<dbReference type="GO" id="GO:0006508">
    <property type="term" value="P:proteolysis"/>
    <property type="evidence" value="ECO:0007669"/>
    <property type="project" value="UniProtKB-KW"/>
</dbReference>
<keyword evidence="5 8" id="KW-0378">Hydrolase</keyword>
<dbReference type="Proteomes" id="UP000001542">
    <property type="component" value="Unassembled WGS sequence"/>
</dbReference>
<keyword evidence="3" id="KW-0645">Protease</keyword>
<dbReference type="EC" id="3.4.19.12" evidence="2"/>
<keyword evidence="4" id="KW-0833">Ubl conjugation pathway</keyword>
<dbReference type="GO" id="GO:0005634">
    <property type="term" value="C:nucleus"/>
    <property type="evidence" value="ECO:0000318"/>
    <property type="project" value="GO_Central"/>
</dbReference>
<evidence type="ECO:0000259" key="7">
    <source>
        <dbReference type="PROSITE" id="PS50235"/>
    </source>
</evidence>
<evidence type="ECO:0000313" key="8">
    <source>
        <dbReference type="EMBL" id="EAX90732.1"/>
    </source>
</evidence>
<dbReference type="GO" id="GO:0016579">
    <property type="term" value="P:protein deubiquitination"/>
    <property type="evidence" value="ECO:0007669"/>
    <property type="project" value="InterPro"/>
</dbReference>
<dbReference type="eggNOG" id="KOG1863">
    <property type="taxonomic scope" value="Eukaryota"/>
</dbReference>
<dbReference type="SMR" id="A2FWJ3"/>
<comment type="catalytic activity">
    <reaction evidence="1">
        <text>Thiol-dependent hydrolysis of ester, thioester, amide, peptide and isopeptide bonds formed by the C-terminal Gly of ubiquitin (a 76-residue protein attached to proteins as an intracellular targeting signal).</text>
        <dbReference type="EC" id="3.4.19.12"/>
    </reaction>
</comment>
<evidence type="ECO:0000256" key="1">
    <source>
        <dbReference type="ARBA" id="ARBA00000707"/>
    </source>
</evidence>
<dbReference type="AlphaFoldDB" id="A2FWJ3"/>
<evidence type="ECO:0000256" key="4">
    <source>
        <dbReference type="ARBA" id="ARBA00022786"/>
    </source>
</evidence>
<dbReference type="EMBL" id="DS114086">
    <property type="protein sequence ID" value="EAX90732.1"/>
    <property type="molecule type" value="Genomic_DNA"/>
</dbReference>
<dbReference type="RefSeq" id="XP_001303662.1">
    <property type="nucleotide sequence ID" value="XM_001303661.1"/>
</dbReference>
<dbReference type="PROSITE" id="PS50235">
    <property type="entry name" value="USP_3"/>
    <property type="match status" value="1"/>
</dbReference>
<feature type="domain" description="USP" evidence="7">
    <location>
        <begin position="103"/>
        <end position="384"/>
    </location>
</feature>
<dbReference type="Pfam" id="PF00443">
    <property type="entry name" value="UCH"/>
    <property type="match status" value="1"/>
</dbReference>
<dbReference type="GO" id="GO:0031647">
    <property type="term" value="P:regulation of protein stability"/>
    <property type="evidence" value="ECO:0000318"/>
    <property type="project" value="GO_Central"/>
</dbReference>
<sequence>MIRPENHSSNVTLRVHSWKKFEALRHLEFNFTFRDPSINKSPIPGYQNITMYQDVNKDNTFDLCFKNLHWDTDLGYNTFELLVIIKNIKKPPHILEDPKILYRGIENLSNHCYINVNIQMLFHIPAFRKIIYSIDSYLNMGDDQSKALLLALRKTFILLEEKKENTRKDEKMTNAIQIDELLNALSLVNATQIEMNDSHWFLDRIFSTLNDNSAKSEISNIFGFEQLSNIKKDGESIVRLERCLTWPISINQNLSFEENIKNDRSEIITETGVSKQYKFKTLPKILIISTSYIQSNSEQSVHDLPTTLSLSKYVSEEQTCAEYELYCIIWYHGNSQSGHFYSCLRPNVTDKDFYLFNDARVTKYNIQNINKEYAHPHVLAFVRKDSIDEMSVIPTMPDKSDAPVCPKEITEQKLVFEVRTTGNLANSIDNGFIGFKPSNATDRFSVELSTKDTFSKLYEAVKTECENYLDKNSDNFRLWIRNKKSLLGTIIPNDPKRMLYELNDKILFLDQIDYNEPFDIRKSQARVFLVYFDPAKTKFTYILMRTMSNDEPISGIMSSTIKLLQSKLEDTRSLTPKDFNVYVDKFDKSPPTLVSDVNSNNNFKHGTFLIFVPKNAKTLVVDPPNSTVRTLEEYYPENRIMTLERYYITHYYSWDFKVFRFGPIDQKPFFIKVASTLNYAKFAEFLAKCCDLDYDKDQDDLLVFPVVYEHSPKTRPIINQQWANIWDPYMTNLALHALIKKYTTIYFEIFKGYRGKLFNNKYNYGLIRVSISKDGIHVNELLQCIVDAPYTPRDVLKALKREDLGFDYRIRKIDGGSSWTLVDIDTSCDDKHCHYRFELKPKEDIMEITVCTGTVNSSNGHFSFFGEPFLLPVEEGQTFIDFADPKKFPEGVTSCKEYDIYCLDEKYEPCGNYKTLKMVDAVKNNMKVAVIPLTLSPYLEREKEFELRG</sequence>
<organism evidence="8 9">
    <name type="scientific">Trichomonas vaginalis (strain ATCC PRA-98 / G3)</name>
    <dbReference type="NCBI Taxonomy" id="412133"/>
    <lineage>
        <taxon>Eukaryota</taxon>
        <taxon>Metamonada</taxon>
        <taxon>Parabasalia</taxon>
        <taxon>Trichomonadida</taxon>
        <taxon>Trichomonadidae</taxon>
        <taxon>Trichomonas</taxon>
    </lineage>
</organism>
<reference evidence="8" key="2">
    <citation type="journal article" date="2007" name="Science">
        <title>Draft genome sequence of the sexually transmitted pathogen Trichomonas vaginalis.</title>
        <authorList>
            <person name="Carlton J.M."/>
            <person name="Hirt R.P."/>
            <person name="Silva J.C."/>
            <person name="Delcher A.L."/>
            <person name="Schatz M."/>
            <person name="Zhao Q."/>
            <person name="Wortman J.R."/>
            <person name="Bidwell S.L."/>
            <person name="Alsmark U.C.M."/>
            <person name="Besteiro S."/>
            <person name="Sicheritz-Ponten T."/>
            <person name="Noel C.J."/>
            <person name="Dacks J.B."/>
            <person name="Foster P.G."/>
            <person name="Simillion C."/>
            <person name="Van de Peer Y."/>
            <person name="Miranda-Saavedra D."/>
            <person name="Barton G.J."/>
            <person name="Westrop G.D."/>
            <person name="Mueller S."/>
            <person name="Dessi D."/>
            <person name="Fiori P.L."/>
            <person name="Ren Q."/>
            <person name="Paulsen I."/>
            <person name="Zhang H."/>
            <person name="Bastida-Corcuera F.D."/>
            <person name="Simoes-Barbosa A."/>
            <person name="Brown M.T."/>
            <person name="Hayes R.D."/>
            <person name="Mukherjee M."/>
            <person name="Okumura C.Y."/>
            <person name="Schneider R."/>
            <person name="Smith A.J."/>
            <person name="Vanacova S."/>
            <person name="Villalvazo M."/>
            <person name="Haas B.J."/>
            <person name="Pertea M."/>
            <person name="Feldblyum T.V."/>
            <person name="Utterback T.R."/>
            <person name="Shu C.L."/>
            <person name="Osoegawa K."/>
            <person name="de Jong P.J."/>
            <person name="Hrdy I."/>
            <person name="Horvathova L."/>
            <person name="Zubacova Z."/>
            <person name="Dolezal P."/>
            <person name="Malik S.B."/>
            <person name="Logsdon J.M. Jr."/>
            <person name="Henze K."/>
            <person name="Gupta A."/>
            <person name="Wang C.C."/>
            <person name="Dunne R.L."/>
            <person name="Upcroft J.A."/>
            <person name="Upcroft P."/>
            <person name="White O."/>
            <person name="Salzberg S.L."/>
            <person name="Tang P."/>
            <person name="Chiu C.-H."/>
            <person name="Lee Y.-S."/>
            <person name="Embley T.M."/>
            <person name="Coombs G.H."/>
            <person name="Mottram J.C."/>
            <person name="Tachezy J."/>
            <person name="Fraser-Liggett C.M."/>
            <person name="Johnson P.J."/>
        </authorList>
    </citation>
    <scope>NUCLEOTIDE SEQUENCE [LARGE SCALE GENOMIC DNA]</scope>
    <source>
        <strain evidence="8">G3</strain>
    </source>
</reference>
<proteinExistence type="predicted"/>
<evidence type="ECO:0000256" key="6">
    <source>
        <dbReference type="ARBA" id="ARBA00022807"/>
    </source>
</evidence>
<evidence type="ECO:0000256" key="2">
    <source>
        <dbReference type="ARBA" id="ARBA00012759"/>
    </source>
</evidence>